<reference evidence="2 3" key="1">
    <citation type="submission" date="2019-03" db="EMBL/GenBank/DDBJ databases">
        <title>First draft genome of Liparis tanakae, snailfish: a comprehensive survey of snailfish specific genes.</title>
        <authorList>
            <person name="Kim W."/>
            <person name="Song I."/>
            <person name="Jeong J.-H."/>
            <person name="Kim D."/>
            <person name="Kim S."/>
            <person name="Ryu S."/>
            <person name="Song J.Y."/>
            <person name="Lee S.K."/>
        </authorList>
    </citation>
    <scope>NUCLEOTIDE SEQUENCE [LARGE SCALE GENOMIC DNA]</scope>
    <source>
        <tissue evidence="2">Muscle</tissue>
    </source>
</reference>
<protein>
    <submittedName>
        <fullName evidence="2">Uncharacterized protein</fullName>
    </submittedName>
</protein>
<gene>
    <name evidence="2" type="ORF">EYF80_044202</name>
</gene>
<proteinExistence type="predicted"/>
<dbReference type="AlphaFoldDB" id="A0A4Z2FWF0"/>
<dbReference type="Proteomes" id="UP000314294">
    <property type="component" value="Unassembled WGS sequence"/>
</dbReference>
<sequence length="65" mass="7282">MFHETKSRTWNVSNIHGQHHTEHPHRAPSQSTLTEHPHSHRAPSQSTLTEHPQVGLGDVGVTVHV</sequence>
<evidence type="ECO:0000256" key="1">
    <source>
        <dbReference type="SAM" id="MobiDB-lite"/>
    </source>
</evidence>
<name>A0A4Z2FWF0_9TELE</name>
<evidence type="ECO:0000313" key="3">
    <source>
        <dbReference type="Proteomes" id="UP000314294"/>
    </source>
</evidence>
<accession>A0A4Z2FWF0</accession>
<evidence type="ECO:0000313" key="2">
    <source>
        <dbReference type="EMBL" id="TNN45588.1"/>
    </source>
</evidence>
<feature type="region of interest" description="Disordered" evidence="1">
    <location>
        <begin position="1"/>
        <end position="65"/>
    </location>
</feature>
<dbReference type="EMBL" id="SRLO01000837">
    <property type="protein sequence ID" value="TNN45588.1"/>
    <property type="molecule type" value="Genomic_DNA"/>
</dbReference>
<organism evidence="2 3">
    <name type="scientific">Liparis tanakae</name>
    <name type="common">Tanaka's snailfish</name>
    <dbReference type="NCBI Taxonomy" id="230148"/>
    <lineage>
        <taxon>Eukaryota</taxon>
        <taxon>Metazoa</taxon>
        <taxon>Chordata</taxon>
        <taxon>Craniata</taxon>
        <taxon>Vertebrata</taxon>
        <taxon>Euteleostomi</taxon>
        <taxon>Actinopterygii</taxon>
        <taxon>Neopterygii</taxon>
        <taxon>Teleostei</taxon>
        <taxon>Neoteleostei</taxon>
        <taxon>Acanthomorphata</taxon>
        <taxon>Eupercaria</taxon>
        <taxon>Perciformes</taxon>
        <taxon>Cottioidei</taxon>
        <taxon>Cottales</taxon>
        <taxon>Liparidae</taxon>
        <taxon>Liparis</taxon>
    </lineage>
</organism>
<keyword evidence="3" id="KW-1185">Reference proteome</keyword>
<comment type="caution">
    <text evidence="2">The sequence shown here is derived from an EMBL/GenBank/DDBJ whole genome shotgun (WGS) entry which is preliminary data.</text>
</comment>